<dbReference type="STRING" id="282301.A0A1I8IVG7"/>
<dbReference type="Gene3D" id="1.10.238.10">
    <property type="entry name" value="EF-hand"/>
    <property type="match status" value="1"/>
</dbReference>
<dbReference type="PROSITE" id="PS50222">
    <property type="entry name" value="EF_HAND_2"/>
    <property type="match status" value="3"/>
</dbReference>
<dbReference type="SMART" id="SM00054">
    <property type="entry name" value="EFh"/>
    <property type="match status" value="4"/>
</dbReference>
<keyword evidence="1" id="KW-1185">Reference proteome</keyword>
<name>A0A1I8IVG7_9PLAT</name>
<dbReference type="OrthoDB" id="26525at2759"/>
<dbReference type="FunFam" id="1.10.238.10:FF:000178">
    <property type="entry name" value="Calmodulin-2 A"/>
    <property type="match status" value="1"/>
</dbReference>
<proteinExistence type="predicted"/>
<dbReference type="PANTHER" id="PTHR23050">
    <property type="entry name" value="CALCIUM BINDING PROTEIN"/>
    <property type="match status" value="1"/>
</dbReference>
<dbReference type="SUPFAM" id="SSF47473">
    <property type="entry name" value="EF-hand"/>
    <property type="match status" value="1"/>
</dbReference>
<sequence length="201" mass="22784">MRNSVKMFPMNRQSKRLPSTRLSGALVSQVGQQQKYSTRISVLSDRAHRATQRYFDDPETARLAEMFKLVDLNKDGLIDFADLNRLLKQLNIFATRKEVCAMIRAHDPNDIGGVNFENFCAMMKSSKPVPRDVEMSQIFHSLDRNGNGQITRAEAREALMFVEASVGKRELDEMFEALDTDKDGQIAVEEFSKAADFLESA</sequence>
<accession>A0A1I8IVG7</accession>
<dbReference type="InterPro" id="IPR002048">
    <property type="entry name" value="EF_hand_dom"/>
</dbReference>
<evidence type="ECO:0000313" key="1">
    <source>
        <dbReference type="Proteomes" id="UP000095280"/>
    </source>
</evidence>
<organism evidence="1 2">
    <name type="scientific">Macrostomum lignano</name>
    <dbReference type="NCBI Taxonomy" id="282301"/>
    <lineage>
        <taxon>Eukaryota</taxon>
        <taxon>Metazoa</taxon>
        <taxon>Spiralia</taxon>
        <taxon>Lophotrochozoa</taxon>
        <taxon>Platyhelminthes</taxon>
        <taxon>Rhabditophora</taxon>
        <taxon>Macrostomorpha</taxon>
        <taxon>Macrostomida</taxon>
        <taxon>Macrostomidae</taxon>
        <taxon>Macrostomum</taxon>
    </lineage>
</organism>
<dbReference type="AlphaFoldDB" id="A0A1I8IVG7"/>
<reference evidence="2" key="1">
    <citation type="submission" date="2016-11" db="UniProtKB">
        <authorList>
            <consortium name="WormBaseParasite"/>
        </authorList>
    </citation>
    <scope>IDENTIFICATION</scope>
</reference>
<evidence type="ECO:0000313" key="2">
    <source>
        <dbReference type="WBParaSite" id="maker-uti_cns_0017388-snap-gene-0.1-mRNA-1"/>
    </source>
</evidence>
<dbReference type="InterPro" id="IPR018247">
    <property type="entry name" value="EF_Hand_1_Ca_BS"/>
</dbReference>
<dbReference type="InterPro" id="IPR011992">
    <property type="entry name" value="EF-hand-dom_pair"/>
</dbReference>
<dbReference type="WBParaSite" id="maker-uti_cns_0017388-snap-gene-0.1-mRNA-1">
    <property type="protein sequence ID" value="maker-uti_cns_0017388-snap-gene-0.1-mRNA-1"/>
    <property type="gene ID" value="maker-uti_cns_0017388-snap-gene-0.1"/>
</dbReference>
<dbReference type="Pfam" id="PF13499">
    <property type="entry name" value="EF-hand_7"/>
    <property type="match status" value="2"/>
</dbReference>
<dbReference type="InterPro" id="IPR050145">
    <property type="entry name" value="Centrin_CML-like"/>
</dbReference>
<dbReference type="GO" id="GO:0005509">
    <property type="term" value="F:calcium ion binding"/>
    <property type="evidence" value="ECO:0007669"/>
    <property type="project" value="InterPro"/>
</dbReference>
<dbReference type="Proteomes" id="UP000095280">
    <property type="component" value="Unplaced"/>
</dbReference>
<dbReference type="GO" id="GO:0043226">
    <property type="term" value="C:organelle"/>
    <property type="evidence" value="ECO:0007669"/>
    <property type="project" value="UniProtKB-ARBA"/>
</dbReference>
<dbReference type="CDD" id="cd00051">
    <property type="entry name" value="EFh"/>
    <property type="match status" value="1"/>
</dbReference>
<dbReference type="PROSITE" id="PS00018">
    <property type="entry name" value="EF_HAND_1"/>
    <property type="match status" value="2"/>
</dbReference>
<protein>
    <submittedName>
        <fullName evidence="2">Calmodulin</fullName>
    </submittedName>
</protein>